<dbReference type="Proteomes" id="UP001626550">
    <property type="component" value="Unassembled WGS sequence"/>
</dbReference>
<dbReference type="AlphaFoldDB" id="A0ABD2Q5I4"/>
<proteinExistence type="predicted"/>
<dbReference type="PANTHER" id="PTHR31859:SF9">
    <property type="entry name" value="TETRATRICOPEPTIDE REPEAT PROTEIN 39B"/>
    <property type="match status" value="1"/>
</dbReference>
<comment type="caution">
    <text evidence="1">The sequence shown here is derived from an EMBL/GenBank/DDBJ whole genome shotgun (WGS) entry which is preliminary data.</text>
</comment>
<reference evidence="1 2" key="1">
    <citation type="submission" date="2024-11" db="EMBL/GenBank/DDBJ databases">
        <title>Adaptive evolution of stress response genes in parasites aligns with host niche diversity.</title>
        <authorList>
            <person name="Hahn C."/>
            <person name="Resl P."/>
        </authorList>
    </citation>
    <scope>NUCLEOTIDE SEQUENCE [LARGE SCALE GENOMIC DNA]</scope>
    <source>
        <strain evidence="1">EGGRZ-B1_66</strain>
        <tissue evidence="1">Body</tissue>
    </source>
</reference>
<protein>
    <submittedName>
        <fullName evidence="1">Tetratricopeptide repeat protein 39B</fullName>
    </submittedName>
</protein>
<organism evidence="1 2">
    <name type="scientific">Cichlidogyrus casuarinus</name>
    <dbReference type="NCBI Taxonomy" id="1844966"/>
    <lineage>
        <taxon>Eukaryota</taxon>
        <taxon>Metazoa</taxon>
        <taxon>Spiralia</taxon>
        <taxon>Lophotrochozoa</taxon>
        <taxon>Platyhelminthes</taxon>
        <taxon>Monogenea</taxon>
        <taxon>Monopisthocotylea</taxon>
        <taxon>Dactylogyridea</taxon>
        <taxon>Ancyrocephalidae</taxon>
        <taxon>Cichlidogyrus</taxon>
    </lineage>
</organism>
<evidence type="ECO:0000313" key="2">
    <source>
        <dbReference type="Proteomes" id="UP001626550"/>
    </source>
</evidence>
<dbReference type="PANTHER" id="PTHR31859">
    <property type="entry name" value="TETRATRICOPEPTIDE REPEAT PROTEIN 39 FAMILY MEMBER"/>
    <property type="match status" value="1"/>
</dbReference>
<gene>
    <name evidence="1" type="primary">TTC39B_1</name>
    <name evidence="1" type="ORF">Ciccas_006895</name>
</gene>
<dbReference type="InterPro" id="IPR019412">
    <property type="entry name" value="IML2/TPR_39"/>
</dbReference>
<sequence length="330" mass="38645">MYHAIATGTLYYLEASSTFDQEDFNRASEFLKSARDVCQCYRRKSDSFFYSNNQPYTEIEAHAELGYAESLLELAFINIMRDEKMVTFFQSSLKIRECYSCYKLCLQILNKVQWSNPTLKKEFECGVFFGLGAFNLMISLLPQRALKILEFIGFSGDKELGLGFLKKAAAMTTCLRSPLCGLMLLMYYTYITNLLNLEKEEEQVESELLLKIWLAKYEKSALFLFFAGRHSIVSFNLTLAIECFNRSIQAQNEWRNYHHLCYWELMWCHAIQGDWKPAIDFAERLACESRWSQVSYRYLKSVFILQLLHDDKHLDPKQALAYKEQVSELM</sequence>
<dbReference type="EMBL" id="JBJKFK010000985">
    <property type="protein sequence ID" value="KAL3314482.1"/>
    <property type="molecule type" value="Genomic_DNA"/>
</dbReference>
<keyword evidence="2" id="KW-1185">Reference proteome</keyword>
<accession>A0ABD2Q5I4</accession>
<evidence type="ECO:0000313" key="1">
    <source>
        <dbReference type="EMBL" id="KAL3314482.1"/>
    </source>
</evidence>
<name>A0ABD2Q5I4_9PLAT</name>
<dbReference type="Pfam" id="PF10300">
    <property type="entry name" value="Iml2-TPR_39"/>
    <property type="match status" value="1"/>
</dbReference>
<feature type="non-terminal residue" evidence="1">
    <location>
        <position position="330"/>
    </location>
</feature>